<dbReference type="Proteomes" id="UP000663828">
    <property type="component" value="Unassembled WGS sequence"/>
</dbReference>
<accession>A0A816BP19</accession>
<proteinExistence type="predicted"/>
<sequence length="75" mass="8447">MKSSVVLLRRFNLLTHRRFASSYTVQEIQADQYGAPLDVLKLNQTTTFDSSQLKPNDVLIKLLASPINPADINMV</sequence>
<keyword evidence="2" id="KW-1185">Reference proteome</keyword>
<dbReference type="AlphaFoldDB" id="A0A816BP19"/>
<feature type="non-terminal residue" evidence="1">
    <location>
        <position position="75"/>
    </location>
</feature>
<dbReference type="SUPFAM" id="SSF50129">
    <property type="entry name" value="GroES-like"/>
    <property type="match status" value="1"/>
</dbReference>
<dbReference type="InterPro" id="IPR011032">
    <property type="entry name" value="GroES-like_sf"/>
</dbReference>
<reference evidence="1" key="1">
    <citation type="submission" date="2021-02" db="EMBL/GenBank/DDBJ databases">
        <authorList>
            <person name="Nowell W R."/>
        </authorList>
    </citation>
    <scope>NUCLEOTIDE SEQUENCE</scope>
</reference>
<gene>
    <name evidence="1" type="ORF">XAT740_LOCUS49160</name>
</gene>
<dbReference type="EMBL" id="CAJNOR010007212">
    <property type="protein sequence ID" value="CAF1613002.1"/>
    <property type="molecule type" value="Genomic_DNA"/>
</dbReference>
<protein>
    <submittedName>
        <fullName evidence="1">Uncharacterized protein</fullName>
    </submittedName>
</protein>
<organism evidence="1 2">
    <name type="scientific">Adineta ricciae</name>
    <name type="common">Rotifer</name>
    <dbReference type="NCBI Taxonomy" id="249248"/>
    <lineage>
        <taxon>Eukaryota</taxon>
        <taxon>Metazoa</taxon>
        <taxon>Spiralia</taxon>
        <taxon>Gnathifera</taxon>
        <taxon>Rotifera</taxon>
        <taxon>Eurotatoria</taxon>
        <taxon>Bdelloidea</taxon>
        <taxon>Adinetida</taxon>
        <taxon>Adinetidae</taxon>
        <taxon>Adineta</taxon>
    </lineage>
</organism>
<evidence type="ECO:0000313" key="2">
    <source>
        <dbReference type="Proteomes" id="UP000663828"/>
    </source>
</evidence>
<evidence type="ECO:0000313" key="1">
    <source>
        <dbReference type="EMBL" id="CAF1613002.1"/>
    </source>
</evidence>
<comment type="caution">
    <text evidence="1">The sequence shown here is derived from an EMBL/GenBank/DDBJ whole genome shotgun (WGS) entry which is preliminary data.</text>
</comment>
<dbReference type="Gene3D" id="3.90.180.10">
    <property type="entry name" value="Medium-chain alcohol dehydrogenases, catalytic domain"/>
    <property type="match status" value="1"/>
</dbReference>
<name>A0A816BP19_ADIRI</name>